<feature type="domain" description="Replicative helicase loading/DNA remodeling protein DnaB N-terminal winged helix" evidence="3">
    <location>
        <begin position="9"/>
        <end position="207"/>
    </location>
</feature>
<dbReference type="Proteomes" id="UP001597383">
    <property type="component" value="Unassembled WGS sequence"/>
</dbReference>
<evidence type="ECO:0000256" key="1">
    <source>
        <dbReference type="ARBA" id="ARBA00093462"/>
    </source>
</evidence>
<evidence type="ECO:0000259" key="3">
    <source>
        <dbReference type="Pfam" id="PF25888"/>
    </source>
</evidence>
<dbReference type="EMBL" id="JBHUHQ010000021">
    <property type="protein sequence ID" value="MFD2046287.1"/>
    <property type="molecule type" value="Genomic_DNA"/>
</dbReference>
<evidence type="ECO:0000259" key="2">
    <source>
        <dbReference type="Pfam" id="PF07261"/>
    </source>
</evidence>
<dbReference type="RefSeq" id="WP_377556760.1">
    <property type="nucleotide sequence ID" value="NZ_JBHUHQ010000021.1"/>
</dbReference>
<dbReference type="InterPro" id="IPR058660">
    <property type="entry name" value="WHD_DnaB"/>
</dbReference>
<feature type="domain" description="DnaB/C C-terminal" evidence="2">
    <location>
        <begin position="313"/>
        <end position="377"/>
    </location>
</feature>
<accession>A0ABW4W6T7</accession>
<proteinExistence type="inferred from homology"/>
<name>A0ABW4W6T7_9BACI</name>
<dbReference type="Pfam" id="PF25888">
    <property type="entry name" value="WHD_DnaB"/>
    <property type="match status" value="1"/>
</dbReference>
<organism evidence="4 5">
    <name type="scientific">Ornithinibacillus salinisoli</name>
    <dbReference type="NCBI Taxonomy" id="1848459"/>
    <lineage>
        <taxon>Bacteria</taxon>
        <taxon>Bacillati</taxon>
        <taxon>Bacillota</taxon>
        <taxon>Bacilli</taxon>
        <taxon>Bacillales</taxon>
        <taxon>Bacillaceae</taxon>
        <taxon>Ornithinibacillus</taxon>
    </lineage>
</organism>
<comment type="similarity">
    <text evidence="1">Belongs to the DnaB/DnaD family.</text>
</comment>
<dbReference type="Pfam" id="PF07261">
    <property type="entry name" value="DnaB_2"/>
    <property type="match status" value="1"/>
</dbReference>
<dbReference type="InterPro" id="IPR006343">
    <property type="entry name" value="DnaB/C_C"/>
</dbReference>
<evidence type="ECO:0000313" key="4">
    <source>
        <dbReference type="EMBL" id="MFD2046287.1"/>
    </source>
</evidence>
<evidence type="ECO:0000313" key="5">
    <source>
        <dbReference type="Proteomes" id="UP001597383"/>
    </source>
</evidence>
<gene>
    <name evidence="4" type="ORF">ACFSJF_18595</name>
</gene>
<comment type="caution">
    <text evidence="4">The sequence shown here is derived from an EMBL/GenBank/DDBJ whole genome shotgun (WGS) entry which is preliminary data.</text>
</comment>
<keyword evidence="5" id="KW-1185">Reference proteome</keyword>
<sequence>MNYIGKILPIDGYHVAYKGNSIPADYTQSLTHLYQPLIGVKAVMLYQTLLHEMDLQQEVPHQTHHTLMNYLNIPLDEIYEARIKLEGIGLLKTYELTSPDQTIFTYTLQCPFAPQDFFQDAMLSQLLYHHIGNKKFEALKSHYVSSNNNVEDGREITVSFHEVFHTFSTRSGNNEPLTTNQGNDGPNLQEVDFSWIEQMLKQRMIPTKQVLTKGNRRVINQMMVLYDLATHEVEKAILWALTDENILQVEEFKEACHDLYKKKPIQAKVRLVEKNEHIVDNRSEDKALSKEEQLVKELETISPKQLLEDLSSGNRASDQDLKVIREVMTSQGLPSPVMNVLIHYVLLQTNMKLSKAYLEKIASHWSRANLKSAKEAMVFAKRERERFRASTAKKQTSNNNYYRKQQPTEVIPDWFKERKSKKTSNISKVEIEDDAEKQARIEAMQQKFSSKKNNNNFQG</sequence>
<protein>
    <submittedName>
        <fullName evidence="4">Replication initiation and membrane attachment family protein</fullName>
    </submittedName>
</protein>
<reference evidence="5" key="1">
    <citation type="journal article" date="2019" name="Int. J. Syst. Evol. Microbiol.">
        <title>The Global Catalogue of Microorganisms (GCM) 10K type strain sequencing project: providing services to taxonomists for standard genome sequencing and annotation.</title>
        <authorList>
            <consortium name="The Broad Institute Genomics Platform"/>
            <consortium name="The Broad Institute Genome Sequencing Center for Infectious Disease"/>
            <person name="Wu L."/>
            <person name="Ma J."/>
        </authorList>
    </citation>
    <scope>NUCLEOTIDE SEQUENCE [LARGE SCALE GENOMIC DNA]</scope>
    <source>
        <strain evidence="5">R28</strain>
    </source>
</reference>